<dbReference type="GO" id="GO:0070588">
    <property type="term" value="P:calcium ion transmembrane transport"/>
    <property type="evidence" value="ECO:0007669"/>
    <property type="project" value="TreeGrafter"/>
</dbReference>
<comment type="subcellular location">
    <subcellularLocation>
        <location evidence="1">Endomembrane system</location>
    </subcellularLocation>
    <subcellularLocation>
        <location evidence="10">Membrane</location>
        <topology evidence="10">Multi-pass membrane protein</topology>
    </subcellularLocation>
</comment>
<proteinExistence type="inferred from homology"/>
<protein>
    <recommendedName>
        <fullName evidence="10">P2X purinoceptor</fullName>
    </recommendedName>
</protein>
<dbReference type="PANTHER" id="PTHR10125">
    <property type="entry name" value="P2X PURINOCEPTOR"/>
    <property type="match status" value="1"/>
</dbReference>
<keyword evidence="6 10" id="KW-0406">Ion transport</keyword>
<feature type="region of interest" description="Disordered" evidence="11">
    <location>
        <begin position="210"/>
        <end position="265"/>
    </location>
</feature>
<evidence type="ECO:0000256" key="2">
    <source>
        <dbReference type="ARBA" id="ARBA00009848"/>
    </source>
</evidence>
<dbReference type="KEGG" id="tng:GSTEN00031011G001"/>
<evidence type="ECO:0000256" key="1">
    <source>
        <dbReference type="ARBA" id="ARBA00004308"/>
    </source>
</evidence>
<evidence type="ECO:0000256" key="4">
    <source>
        <dbReference type="ARBA" id="ARBA00022692"/>
    </source>
</evidence>
<keyword evidence="10" id="KW-0675">Receptor</keyword>
<feature type="region of interest" description="Disordered" evidence="11">
    <location>
        <begin position="388"/>
        <end position="432"/>
    </location>
</feature>
<comment type="similarity">
    <text evidence="2 10">Belongs to the P2X receptor family.</text>
</comment>
<dbReference type="AlphaFoldDB" id="Q4RPM9"/>
<keyword evidence="9 10" id="KW-0407">Ion channel</keyword>
<evidence type="ECO:0000256" key="5">
    <source>
        <dbReference type="ARBA" id="ARBA00022989"/>
    </source>
</evidence>
<dbReference type="InterPro" id="IPR027309">
    <property type="entry name" value="P2X_extracellular_dom_sf"/>
</dbReference>
<dbReference type="Pfam" id="PF20478">
    <property type="entry name" value="P2RX7_C"/>
    <property type="match status" value="1"/>
</dbReference>
<dbReference type="GO" id="GO:0012505">
    <property type="term" value="C:endomembrane system"/>
    <property type="evidence" value="ECO:0007669"/>
    <property type="project" value="UniProtKB-SubCell"/>
</dbReference>
<dbReference type="GO" id="GO:0098794">
    <property type="term" value="C:postsynapse"/>
    <property type="evidence" value="ECO:0007669"/>
    <property type="project" value="GOC"/>
</dbReference>
<reference evidence="13" key="2">
    <citation type="submission" date="2004-02" db="EMBL/GenBank/DDBJ databases">
        <authorList>
            <consortium name="Genoscope"/>
            <consortium name="Whitehead Institute Centre for Genome Research"/>
        </authorList>
    </citation>
    <scope>NUCLEOTIDE SEQUENCE</scope>
</reference>
<comment type="caution">
    <text evidence="13">The sequence shown here is derived from an EMBL/GenBank/DDBJ whole genome shotgun (WGS) entry which is preliminary data.</text>
</comment>
<dbReference type="GO" id="GO:0004931">
    <property type="term" value="F:extracellularly ATP-gated monoatomic cation channel activity"/>
    <property type="evidence" value="ECO:0007669"/>
    <property type="project" value="TreeGrafter"/>
</dbReference>
<dbReference type="Pfam" id="PF00864">
    <property type="entry name" value="P2X_receptor"/>
    <property type="match status" value="1"/>
</dbReference>
<keyword evidence="7" id="KW-0472">Membrane</keyword>
<accession>Q4RPM9</accession>
<evidence type="ECO:0000259" key="12">
    <source>
        <dbReference type="Pfam" id="PF20478"/>
    </source>
</evidence>
<keyword evidence="3 10" id="KW-0813">Transport</keyword>
<evidence type="ECO:0000256" key="7">
    <source>
        <dbReference type="ARBA" id="ARBA00023136"/>
    </source>
</evidence>
<keyword evidence="8" id="KW-1071">Ligand-gated ion channel</keyword>
<reference evidence="13" key="1">
    <citation type="journal article" date="2004" name="Nature">
        <title>Genome duplication in the teleost fish Tetraodon nigroviridis reveals the early vertebrate proto-karyotype.</title>
        <authorList>
            <person name="Jaillon O."/>
            <person name="Aury J.-M."/>
            <person name="Brunet F."/>
            <person name="Petit J.-L."/>
            <person name="Stange-Thomann N."/>
            <person name="Mauceli E."/>
            <person name="Bouneau L."/>
            <person name="Fischer C."/>
            <person name="Ozouf-Costaz C."/>
            <person name="Bernot A."/>
            <person name="Nicaud S."/>
            <person name="Jaffe D."/>
            <person name="Fisher S."/>
            <person name="Lutfalla G."/>
            <person name="Dossat C."/>
            <person name="Segurens B."/>
            <person name="Dasilva C."/>
            <person name="Salanoubat M."/>
            <person name="Levy M."/>
            <person name="Boudet N."/>
            <person name="Castellano S."/>
            <person name="Anthouard V."/>
            <person name="Jubin C."/>
            <person name="Castelli V."/>
            <person name="Katinka M."/>
            <person name="Vacherie B."/>
            <person name="Biemont C."/>
            <person name="Skalli Z."/>
            <person name="Cattolico L."/>
            <person name="Poulain J."/>
            <person name="De Berardinis V."/>
            <person name="Cruaud C."/>
            <person name="Duprat S."/>
            <person name="Brottier P."/>
            <person name="Coutanceau J.-P."/>
            <person name="Gouzy J."/>
            <person name="Parra G."/>
            <person name="Lardier G."/>
            <person name="Chapple C."/>
            <person name="McKernan K.J."/>
            <person name="McEwan P."/>
            <person name="Bosak S."/>
            <person name="Kellis M."/>
            <person name="Volff J.-N."/>
            <person name="Guigo R."/>
            <person name="Zody M.C."/>
            <person name="Mesirov J."/>
            <person name="Lindblad-Toh K."/>
            <person name="Birren B."/>
            <person name="Nusbaum C."/>
            <person name="Kahn D."/>
            <person name="Robinson-Rechavi M."/>
            <person name="Laudet V."/>
            <person name="Schachter V."/>
            <person name="Quetier F."/>
            <person name="Saurin W."/>
            <person name="Scarpelli C."/>
            <person name="Wincker P."/>
            <person name="Lander E.S."/>
            <person name="Weissenbach J."/>
            <person name="Roest Crollius H."/>
        </authorList>
    </citation>
    <scope>NUCLEOTIDE SEQUENCE [LARGE SCALE GENOMIC DNA]</scope>
</reference>
<evidence type="ECO:0000256" key="8">
    <source>
        <dbReference type="ARBA" id="ARBA00023286"/>
    </source>
</evidence>
<organism evidence="13">
    <name type="scientific">Tetraodon nigroviridis</name>
    <name type="common">Spotted green pufferfish</name>
    <name type="synonym">Chelonodon nigroviridis</name>
    <dbReference type="NCBI Taxonomy" id="99883"/>
    <lineage>
        <taxon>Eukaryota</taxon>
        <taxon>Metazoa</taxon>
        <taxon>Chordata</taxon>
        <taxon>Craniata</taxon>
        <taxon>Vertebrata</taxon>
        <taxon>Euteleostomi</taxon>
        <taxon>Actinopterygii</taxon>
        <taxon>Neopterygii</taxon>
        <taxon>Teleostei</taxon>
        <taxon>Neoteleostei</taxon>
        <taxon>Acanthomorphata</taxon>
        <taxon>Eupercaria</taxon>
        <taxon>Tetraodontiformes</taxon>
        <taxon>Tetradontoidea</taxon>
        <taxon>Tetraodontidae</taxon>
        <taxon>Tetraodon</taxon>
    </lineage>
</organism>
<evidence type="ECO:0000256" key="11">
    <source>
        <dbReference type="SAM" id="MobiDB-lite"/>
    </source>
</evidence>
<evidence type="ECO:0000256" key="3">
    <source>
        <dbReference type="ARBA" id="ARBA00022448"/>
    </source>
</evidence>
<feature type="compositionally biased region" description="Basic and acidic residues" evidence="11">
    <location>
        <begin position="219"/>
        <end position="228"/>
    </location>
</feature>
<evidence type="ECO:0000256" key="9">
    <source>
        <dbReference type="ARBA" id="ARBA00023303"/>
    </source>
</evidence>
<dbReference type="InterPro" id="IPR046815">
    <property type="entry name" value="P2RX7_C"/>
</dbReference>
<gene>
    <name evidence="13" type="ORF">GSTENG00031011001</name>
</gene>
<dbReference type="OrthoDB" id="494673at2759"/>
<comment type="function">
    <text evidence="10">Receptor for ATP that acts as a ligand-gated ion channel.</text>
</comment>
<keyword evidence="5" id="KW-1133">Transmembrane helix</keyword>
<feature type="compositionally biased region" description="Pro residues" evidence="11">
    <location>
        <begin position="481"/>
        <end position="490"/>
    </location>
</feature>
<evidence type="ECO:0000313" key="13">
    <source>
        <dbReference type="EMBL" id="CAG09653.1"/>
    </source>
</evidence>
<dbReference type="InterPro" id="IPR059116">
    <property type="entry name" value="P2X_receptor"/>
</dbReference>
<sequence length="574" mass="62923">MMLWNRKYQEFDLVVSSVTTKVKGVAQTNLSGAGEVVWDVADYSGPGAQSKNSFFVLTNVIVTRNQTQGTCPELPKDGRVCRTDRDCEKGASDLHSHGIQTGKCVRFDALTKTCEVSAWCPIETGTKPPRPALLAAAENFTVLIKNNIRFPTFNYTRRVRPPSHPHTGKTRFFKVPQLVNVVSQEEHSPRDERHLPEELPEGERLAVSHLQTGGHGPRGRGELPRHGSGENVDFFSSVPGTTTGGRHRDPDQVGLQPGPAAAPLPPQVLLQTAGREGEQPDALPWPELQVRQVQHREGGGGAHPLQGFWDPLRCHGLRTGREVQLHPAHHLHRIHAVVLRSDDHPDRLAHRNQLLLGGGGTQLLREEVCPPRVLRGQARHLAGEEISEEEFAGQQTAARPAAKGGRWSPQGSSVSARPRCRLRQHPPPADRTPRLVQVCRLRPHPGPPGAAVLQVERRHLHHLLASVPAAGAEPLHAGGRPPLPGPPVSPPRGAGPDRQPGHSAYRQYICWRFGGQAEDEPPVIPRCCVRRIREEYPSPDGCYSGFRPERTATVQVLCNGGKACSESKARKSSY</sequence>
<dbReference type="Gene3D" id="2.60.490.10">
    <property type="entry name" value="atp-gated p2x4 ion channel domain"/>
    <property type="match status" value="1"/>
</dbReference>
<evidence type="ECO:0000256" key="6">
    <source>
        <dbReference type="ARBA" id="ARBA00023065"/>
    </source>
</evidence>
<dbReference type="PANTHER" id="PTHR10125:SF13">
    <property type="entry name" value="P2X PURINOCEPTOR 7"/>
    <property type="match status" value="1"/>
</dbReference>
<feature type="domain" description="P2X purinoreceptor 7 intracellular" evidence="12">
    <location>
        <begin position="497"/>
        <end position="547"/>
    </location>
</feature>
<keyword evidence="4" id="KW-0812">Transmembrane</keyword>
<name>Q4RPM9_TETNG</name>
<dbReference type="GO" id="GO:0005886">
    <property type="term" value="C:plasma membrane"/>
    <property type="evidence" value="ECO:0007669"/>
    <property type="project" value="TreeGrafter"/>
</dbReference>
<dbReference type="EMBL" id="CAAE01015007">
    <property type="protein sequence ID" value="CAG09653.1"/>
    <property type="molecule type" value="Genomic_DNA"/>
</dbReference>
<evidence type="ECO:0000256" key="10">
    <source>
        <dbReference type="RuleBase" id="RU000681"/>
    </source>
</evidence>
<feature type="region of interest" description="Disordered" evidence="11">
    <location>
        <begin position="472"/>
        <end position="501"/>
    </location>
</feature>